<evidence type="ECO:0000313" key="1">
    <source>
        <dbReference type="EMBL" id="CAB3654829.1"/>
    </source>
</evidence>
<organism evidence="1 2">
    <name type="scientific">Paraburkholderia rhynchosiae</name>
    <dbReference type="NCBI Taxonomy" id="487049"/>
    <lineage>
        <taxon>Bacteria</taxon>
        <taxon>Pseudomonadati</taxon>
        <taxon>Pseudomonadota</taxon>
        <taxon>Betaproteobacteria</taxon>
        <taxon>Burkholderiales</taxon>
        <taxon>Burkholderiaceae</taxon>
        <taxon>Paraburkholderia</taxon>
    </lineage>
</organism>
<proteinExistence type="predicted"/>
<protein>
    <submittedName>
        <fullName evidence="1">Uncharacterized protein</fullName>
    </submittedName>
</protein>
<gene>
    <name evidence="1" type="ORF">LMG27174_01349</name>
</gene>
<sequence length="51" mass="5505">MGGYIVGHKLGDEVMEVVARLDMNGARGKVAFARALDLVTPDELSFIELLS</sequence>
<evidence type="ECO:0000313" key="2">
    <source>
        <dbReference type="Proteomes" id="UP000494205"/>
    </source>
</evidence>
<dbReference type="EMBL" id="CADIJZ010000004">
    <property type="protein sequence ID" value="CAB3654829.1"/>
    <property type="molecule type" value="Genomic_DNA"/>
</dbReference>
<accession>A0A6J5A5R2</accession>
<dbReference type="Proteomes" id="UP000494205">
    <property type="component" value="Unassembled WGS sequence"/>
</dbReference>
<dbReference type="RefSeq" id="WP_158244503.1">
    <property type="nucleotide sequence ID" value="NZ_CADIJZ010000004.1"/>
</dbReference>
<name>A0A6J5A5R2_9BURK</name>
<reference evidence="1 2" key="1">
    <citation type="submission" date="2020-04" db="EMBL/GenBank/DDBJ databases">
        <authorList>
            <person name="De Canck E."/>
        </authorList>
    </citation>
    <scope>NUCLEOTIDE SEQUENCE [LARGE SCALE GENOMIC DNA]</scope>
    <source>
        <strain evidence="1 2">LMG 27174</strain>
    </source>
</reference>
<dbReference type="AlphaFoldDB" id="A0A6J5A5R2"/>